<dbReference type="InterPro" id="IPR001250">
    <property type="entry name" value="Man6P_Isoase-1"/>
</dbReference>
<dbReference type="EMBL" id="CP006577">
    <property type="protein sequence ID" value="AIG96879.1"/>
    <property type="molecule type" value="Genomic_DNA"/>
</dbReference>
<dbReference type="KEGG" id="afg:AFULGI_00000330"/>
<comment type="similarity">
    <text evidence="3">Belongs to the mannose-6-phosphate isomerase type 1 family.</text>
</comment>
<comment type="catalytic activity">
    <reaction evidence="1">
        <text>D-mannose 6-phosphate = D-fructose 6-phosphate</text>
        <dbReference type="Rhea" id="RHEA:12356"/>
        <dbReference type="ChEBI" id="CHEBI:58735"/>
        <dbReference type="ChEBI" id="CHEBI:61527"/>
        <dbReference type="EC" id="5.3.1.8"/>
    </reaction>
</comment>
<dbReference type="InterPro" id="IPR011051">
    <property type="entry name" value="RmlC_Cupin_sf"/>
</dbReference>
<keyword evidence="7 10" id="KW-0413">Isomerase</keyword>
<evidence type="ECO:0000259" key="8">
    <source>
        <dbReference type="Pfam" id="PF20511"/>
    </source>
</evidence>
<evidence type="ECO:0000256" key="2">
    <source>
        <dbReference type="ARBA" id="ARBA00001947"/>
    </source>
</evidence>
<dbReference type="Pfam" id="PF20511">
    <property type="entry name" value="PMI_typeI_cat"/>
    <property type="match status" value="1"/>
</dbReference>
<name>A0A075WCC5_ARCFL</name>
<dbReference type="GO" id="GO:0008270">
    <property type="term" value="F:zinc ion binding"/>
    <property type="evidence" value="ECO:0007669"/>
    <property type="project" value="InterPro"/>
</dbReference>
<feature type="domain" description="Phosphomannose isomerase type I catalytic" evidence="8">
    <location>
        <begin position="34"/>
        <end position="111"/>
    </location>
</feature>
<proteinExistence type="inferred from homology"/>
<evidence type="ECO:0000256" key="3">
    <source>
        <dbReference type="ARBA" id="ARBA00010772"/>
    </source>
</evidence>
<dbReference type="EC" id="5.3.1.8" evidence="4"/>
<dbReference type="InterPro" id="IPR014710">
    <property type="entry name" value="RmlC-like_jellyroll"/>
</dbReference>
<dbReference type="InterPro" id="IPR049071">
    <property type="entry name" value="MPI_cupin_dom"/>
</dbReference>
<dbReference type="Gene3D" id="2.60.120.10">
    <property type="entry name" value="Jelly Rolls"/>
    <property type="match status" value="2"/>
</dbReference>
<dbReference type="InterPro" id="IPR014628">
    <property type="entry name" value="Man6P_isomerase_Firm_short"/>
</dbReference>
<evidence type="ECO:0000256" key="6">
    <source>
        <dbReference type="ARBA" id="ARBA00022833"/>
    </source>
</evidence>
<dbReference type="SUPFAM" id="SSF51182">
    <property type="entry name" value="RmlC-like cupins"/>
    <property type="match status" value="1"/>
</dbReference>
<dbReference type="PIRSF" id="PIRSF036894">
    <property type="entry name" value="PMI_Firm_short"/>
    <property type="match status" value="1"/>
</dbReference>
<evidence type="ECO:0000256" key="7">
    <source>
        <dbReference type="ARBA" id="ARBA00023235"/>
    </source>
</evidence>
<dbReference type="GeneID" id="24793594"/>
<reference evidence="10 11" key="1">
    <citation type="submission" date="2013-07" db="EMBL/GenBank/DDBJ databases">
        <title>Genome of Archaeoglobus fulgidus.</title>
        <authorList>
            <person name="Fiebig A."/>
            <person name="Birkeland N.-K."/>
        </authorList>
    </citation>
    <scope>NUCLEOTIDE SEQUENCE [LARGE SCALE GENOMIC DNA]</scope>
    <source>
        <strain evidence="10 11">DSM 8774</strain>
    </source>
</reference>
<dbReference type="GO" id="GO:0005975">
    <property type="term" value="P:carbohydrate metabolic process"/>
    <property type="evidence" value="ECO:0007669"/>
    <property type="project" value="InterPro"/>
</dbReference>
<accession>A0A075WCC5</accession>
<dbReference type="HOGENOM" id="CLU_929380_0_0_2"/>
<dbReference type="AlphaFoldDB" id="A0A075WCC5"/>
<dbReference type="CDD" id="cd07010">
    <property type="entry name" value="cupin_PMI_type_I_N_bac"/>
    <property type="match status" value="1"/>
</dbReference>
<evidence type="ECO:0000256" key="1">
    <source>
        <dbReference type="ARBA" id="ARBA00000757"/>
    </source>
</evidence>
<dbReference type="Pfam" id="PF21621">
    <property type="entry name" value="MPI_cupin_dom"/>
    <property type="match status" value="1"/>
</dbReference>
<organism evidence="10 11">
    <name type="scientific">Archaeoglobus fulgidus DSM 8774</name>
    <dbReference type="NCBI Taxonomy" id="1344584"/>
    <lineage>
        <taxon>Archaea</taxon>
        <taxon>Methanobacteriati</taxon>
        <taxon>Methanobacteriota</taxon>
        <taxon>Archaeoglobi</taxon>
        <taxon>Archaeoglobales</taxon>
        <taxon>Archaeoglobaceae</taxon>
        <taxon>Archaeoglobus</taxon>
    </lineage>
</organism>
<dbReference type="NCBIfam" id="TIGR00218">
    <property type="entry name" value="manA"/>
    <property type="match status" value="2"/>
</dbReference>
<comment type="cofactor">
    <cofactor evidence="2">
        <name>Zn(2+)</name>
        <dbReference type="ChEBI" id="CHEBI:29105"/>
    </cofactor>
</comment>
<dbReference type="InterPro" id="IPR046457">
    <property type="entry name" value="PMI_typeI_cat"/>
</dbReference>
<evidence type="ECO:0000256" key="5">
    <source>
        <dbReference type="ARBA" id="ARBA00022723"/>
    </source>
</evidence>
<gene>
    <name evidence="10" type="ORF">AFULGI_00000330</name>
</gene>
<evidence type="ECO:0000256" key="4">
    <source>
        <dbReference type="ARBA" id="ARBA00011956"/>
    </source>
</evidence>
<dbReference type="GO" id="GO:0004476">
    <property type="term" value="F:mannose-6-phosphate isomerase activity"/>
    <property type="evidence" value="ECO:0007669"/>
    <property type="project" value="UniProtKB-EC"/>
</dbReference>
<sequence length="299" mass="33492">MELPSFIFQAQENLVERPWGGEWIALLKGFRQSGIGESWEFSAHPSRPSTVLVKGQQLSMIELFSKHRDELLGRAAEKFSKFPILVRLIDAASPTQVHVHPSDKAAESLGEAEGGVESAWLVFNKGKAYAGFKEDVKIEELEEKLKEEDFDFKTLLNTFETTPYDTFVIRPGIPHAGEGLRVLEVSSNSTLAYFFNENDWEKVKKVLNTKKVEEFEVKGKKGMAETENFGLEVVDVTGTAEIKTGGVMNILYAAEGYFILRGKETADLHRGYSCLVPASTDSFTVESERGKIVRIYLKV</sequence>
<dbReference type="Proteomes" id="UP000028501">
    <property type="component" value="Chromosome"/>
</dbReference>
<keyword evidence="5" id="KW-0479">Metal-binding</keyword>
<protein>
    <recommendedName>
        <fullName evidence="4">mannose-6-phosphate isomerase</fullName>
        <ecNumber evidence="4">5.3.1.8</ecNumber>
    </recommendedName>
</protein>
<evidence type="ECO:0000259" key="9">
    <source>
        <dbReference type="Pfam" id="PF21621"/>
    </source>
</evidence>
<dbReference type="RefSeq" id="WP_048094755.1">
    <property type="nucleotide sequence ID" value="NZ_CP006577.1"/>
</dbReference>
<keyword evidence="6" id="KW-0862">Zinc</keyword>
<feature type="domain" description="Mannose-6-phosphate isomerase cupin" evidence="9">
    <location>
        <begin position="224"/>
        <end position="296"/>
    </location>
</feature>
<evidence type="ECO:0000313" key="11">
    <source>
        <dbReference type="Proteomes" id="UP000028501"/>
    </source>
</evidence>
<evidence type="ECO:0000313" key="10">
    <source>
        <dbReference type="EMBL" id="AIG96879.1"/>
    </source>
</evidence>